<comment type="caution">
    <text evidence="3">The sequence shown here is derived from an EMBL/GenBank/DDBJ whole genome shotgun (WGS) entry which is preliminary data.</text>
</comment>
<feature type="compositionally biased region" description="Gly residues" evidence="1">
    <location>
        <begin position="8"/>
        <end position="26"/>
    </location>
</feature>
<reference evidence="4" key="1">
    <citation type="journal article" date="2019" name="Int. J. Syst. Evol. Microbiol.">
        <title>The Global Catalogue of Microorganisms (GCM) 10K type strain sequencing project: providing services to taxonomists for standard genome sequencing and annotation.</title>
        <authorList>
            <consortium name="The Broad Institute Genomics Platform"/>
            <consortium name="The Broad Institute Genome Sequencing Center for Infectious Disease"/>
            <person name="Wu L."/>
            <person name="Ma J."/>
        </authorList>
    </citation>
    <scope>NUCLEOTIDE SEQUENCE [LARGE SCALE GENOMIC DNA]</scope>
    <source>
        <strain evidence="4">JCM 4816</strain>
    </source>
</reference>
<accession>A0ABP6UFH6</accession>
<keyword evidence="4" id="KW-1185">Reference proteome</keyword>
<gene>
    <name evidence="3" type="ORF">GCM10019016_133340</name>
</gene>
<sequence length="232" mass="23744">MFASEGAGNPGSAGPGADGSGPGSPGAGRRAGRRGGRAMNELLAVRSLTTLPVVTLGGDAVAHVKDTVFDASAARITGFTLTGRTLLSGPLPQDLPWPAVHCLGHHAVMVPGREALLDVPVSVARRDALRGRLLGARVVTDAGDVVGTVLDVLVEGGTSGRVVAFRLGAHRELVHGSRHRGHRVYVPRGETLSACGRTLVIPAHATAHVTDEPSGFPARAGARHGHGRGVRP</sequence>
<evidence type="ECO:0000259" key="2">
    <source>
        <dbReference type="Pfam" id="PF05239"/>
    </source>
</evidence>
<organism evidence="3 4">
    <name type="scientific">Streptomyces prasinosporus</name>
    <dbReference type="NCBI Taxonomy" id="68256"/>
    <lineage>
        <taxon>Bacteria</taxon>
        <taxon>Bacillati</taxon>
        <taxon>Actinomycetota</taxon>
        <taxon>Actinomycetes</taxon>
        <taxon>Kitasatosporales</taxon>
        <taxon>Streptomycetaceae</taxon>
        <taxon>Streptomyces</taxon>
        <taxon>Streptomyces albogriseolus group</taxon>
    </lineage>
</organism>
<evidence type="ECO:0000256" key="1">
    <source>
        <dbReference type="SAM" id="MobiDB-lite"/>
    </source>
</evidence>
<feature type="domain" description="PRC-barrel" evidence="2">
    <location>
        <begin position="132"/>
        <end position="189"/>
    </location>
</feature>
<evidence type="ECO:0000313" key="4">
    <source>
        <dbReference type="Proteomes" id="UP001501455"/>
    </source>
</evidence>
<dbReference type="Pfam" id="PF05239">
    <property type="entry name" value="PRC"/>
    <property type="match status" value="1"/>
</dbReference>
<name>A0ABP6UFH6_9ACTN</name>
<dbReference type="EMBL" id="BAAAXF010000090">
    <property type="protein sequence ID" value="GAA3506219.1"/>
    <property type="molecule type" value="Genomic_DNA"/>
</dbReference>
<proteinExistence type="predicted"/>
<dbReference type="Proteomes" id="UP001501455">
    <property type="component" value="Unassembled WGS sequence"/>
</dbReference>
<dbReference type="InterPro" id="IPR027275">
    <property type="entry name" value="PRC-brl_dom"/>
</dbReference>
<evidence type="ECO:0000313" key="3">
    <source>
        <dbReference type="EMBL" id="GAA3506219.1"/>
    </source>
</evidence>
<feature type="compositionally biased region" description="Basic residues" evidence="1">
    <location>
        <begin position="221"/>
        <end position="232"/>
    </location>
</feature>
<feature type="region of interest" description="Disordered" evidence="1">
    <location>
        <begin position="1"/>
        <end position="34"/>
    </location>
</feature>
<feature type="region of interest" description="Disordered" evidence="1">
    <location>
        <begin position="210"/>
        <end position="232"/>
    </location>
</feature>
<protein>
    <submittedName>
        <fullName evidence="3">PRC-barrel domain-containing protein</fullName>
    </submittedName>
</protein>